<dbReference type="PROSITE" id="PS51719">
    <property type="entry name" value="G_SEPTIN"/>
    <property type="match status" value="1"/>
</dbReference>
<keyword evidence="1" id="KW-0547">Nucleotide-binding</keyword>
<gene>
    <name evidence="4" type="ORF">M153_7454000235</name>
</gene>
<sequence length="275" mass="31353">MLKKKPQIFTTMLVGAKGSGKTSFINSLFDQQLVKISGEDNEEAFNVYVSDVDMEGIRRKISIVDTPGFGSTTNDSFIHDSIVVFLRKQFCKYLTEETKINRNPNAEDSRVHAMVYFIPSRCGGLRLSDITFLKKVDHLVNVILVISKADALTITELKAFKAKVQQQIEENQIRVFSFQREGLHDADVGLELQKKQPFTVISFDSLKNDVNNRVYPWGTPGTMNVDHCDFKILREILLSSYTDIFIDETNESLYETYRAEVLSSLLPNESIEEKF</sequence>
<dbReference type="VEuPathDB" id="MicrosporidiaDB:M153_7454000235"/>
<evidence type="ECO:0000256" key="1">
    <source>
        <dbReference type="ARBA" id="ARBA00022741"/>
    </source>
</evidence>
<dbReference type="GO" id="GO:0032156">
    <property type="term" value="C:septin cytoskeleton"/>
    <property type="evidence" value="ECO:0007669"/>
    <property type="project" value="UniProtKB-ARBA"/>
</dbReference>
<keyword evidence="5" id="KW-1185">Reference proteome</keyword>
<dbReference type="PIRSF" id="PIRSF006698">
    <property type="entry name" value="Septin"/>
    <property type="match status" value="1"/>
</dbReference>
<dbReference type="Proteomes" id="UP000051530">
    <property type="component" value="Unassembled WGS sequence"/>
</dbReference>
<dbReference type="AlphaFoldDB" id="A0A0R0LWQ4"/>
<dbReference type="InterPro" id="IPR016491">
    <property type="entry name" value="Septin"/>
</dbReference>
<dbReference type="GO" id="GO:0005525">
    <property type="term" value="F:GTP binding"/>
    <property type="evidence" value="ECO:0007669"/>
    <property type="project" value="UniProtKB-KW"/>
</dbReference>
<evidence type="ECO:0000313" key="5">
    <source>
        <dbReference type="Proteomes" id="UP000051530"/>
    </source>
</evidence>
<evidence type="ECO:0000313" key="4">
    <source>
        <dbReference type="EMBL" id="KRH92325.1"/>
    </source>
</evidence>
<evidence type="ECO:0000256" key="2">
    <source>
        <dbReference type="ARBA" id="ARBA00023134"/>
    </source>
</evidence>
<organism evidence="4 5">
    <name type="scientific">Pseudoloma neurophilia</name>
    <dbReference type="NCBI Taxonomy" id="146866"/>
    <lineage>
        <taxon>Eukaryota</taxon>
        <taxon>Fungi</taxon>
        <taxon>Fungi incertae sedis</taxon>
        <taxon>Microsporidia</taxon>
        <taxon>Pseudoloma</taxon>
    </lineage>
</organism>
<dbReference type="InterPro" id="IPR030379">
    <property type="entry name" value="G_SEPTIN_dom"/>
</dbReference>
<accession>A0A0R0LWQ4</accession>
<dbReference type="InterPro" id="IPR027417">
    <property type="entry name" value="P-loop_NTPase"/>
</dbReference>
<proteinExistence type="predicted"/>
<dbReference type="Pfam" id="PF00735">
    <property type="entry name" value="Septin"/>
    <property type="match status" value="1"/>
</dbReference>
<dbReference type="PANTHER" id="PTHR18884">
    <property type="entry name" value="SEPTIN"/>
    <property type="match status" value="1"/>
</dbReference>
<dbReference type="OrthoDB" id="416553at2759"/>
<protein>
    <submittedName>
        <fullName evidence="4">Septin</fullName>
    </submittedName>
</protein>
<comment type="caution">
    <text evidence="4">The sequence shown here is derived from an EMBL/GenBank/DDBJ whole genome shotgun (WGS) entry which is preliminary data.</text>
</comment>
<reference evidence="4 5" key="1">
    <citation type="submission" date="2015-07" db="EMBL/GenBank/DDBJ databases">
        <title>The genome of Pseudoloma neurophilia, a relevant intracellular parasite of the zebrafish.</title>
        <authorList>
            <person name="Ndikumana S."/>
            <person name="Pelin A."/>
            <person name="Sanders J."/>
            <person name="Corradi N."/>
        </authorList>
    </citation>
    <scope>NUCLEOTIDE SEQUENCE [LARGE SCALE GENOMIC DNA]</scope>
    <source>
        <strain evidence="4 5">MK1</strain>
    </source>
</reference>
<name>A0A0R0LWQ4_9MICR</name>
<evidence type="ECO:0000259" key="3">
    <source>
        <dbReference type="PROSITE" id="PS51719"/>
    </source>
</evidence>
<dbReference type="EMBL" id="LGUB01001014">
    <property type="protein sequence ID" value="KRH92325.1"/>
    <property type="molecule type" value="Genomic_DNA"/>
</dbReference>
<feature type="domain" description="Septin-type G" evidence="3">
    <location>
        <begin position="5"/>
        <end position="264"/>
    </location>
</feature>
<dbReference type="SUPFAM" id="SSF52540">
    <property type="entry name" value="P-loop containing nucleoside triphosphate hydrolases"/>
    <property type="match status" value="1"/>
</dbReference>
<dbReference type="Gene3D" id="3.40.50.300">
    <property type="entry name" value="P-loop containing nucleotide triphosphate hydrolases"/>
    <property type="match status" value="1"/>
</dbReference>
<dbReference type="GO" id="GO:0005938">
    <property type="term" value="C:cell cortex"/>
    <property type="evidence" value="ECO:0007669"/>
    <property type="project" value="UniProtKB-ARBA"/>
</dbReference>
<dbReference type="SMR" id="A0A0R0LWQ4"/>
<keyword evidence="2" id="KW-0342">GTP-binding</keyword>